<name>A0A653DGK5_CALMS</name>
<evidence type="ECO:0000313" key="3">
    <source>
        <dbReference type="EMBL" id="VEN58651.1"/>
    </source>
</evidence>
<reference evidence="3 4" key="1">
    <citation type="submission" date="2019-01" db="EMBL/GenBank/DDBJ databases">
        <authorList>
            <person name="Sayadi A."/>
        </authorList>
    </citation>
    <scope>NUCLEOTIDE SEQUENCE [LARGE SCALE GENOMIC DNA]</scope>
</reference>
<feature type="compositionally biased region" description="Low complexity" evidence="1">
    <location>
        <begin position="136"/>
        <end position="262"/>
    </location>
</feature>
<dbReference type="AlphaFoldDB" id="A0A653DGK5"/>
<feature type="signal peptide" evidence="2">
    <location>
        <begin position="1"/>
        <end position="24"/>
    </location>
</feature>
<sequence>MIISATTLILSVVLVFTQIRQGAGDKCLTCLDSNCKVRTLEECDTISASSISGLGVSIESTSTSPSFGCLELEYYVKDLDTRKLKQCIVLSDDDFCQNAQRKAKIVNCQIHQPLQYPRQGHENSATEDFNLKEDTTQSSTSTQKPSPATHSSSTSAKPTGEPTTIKSSTTTTTTTTKKPTEPSTTTTIATTTTTKRPSTQTPQPSTTTTTTVPPETTQSSTTTEPSTTATTASPSPASTEPTQEPTTSQTPTPTPEPDVTTPASASFIAGTKVSMLAIFALVIRILQ</sequence>
<accession>A0A653DGK5</accession>
<gene>
    <name evidence="3" type="ORF">CALMAC_LOCUS16957</name>
</gene>
<feature type="chain" id="PRO_5024986686" evidence="2">
    <location>
        <begin position="25"/>
        <end position="287"/>
    </location>
</feature>
<evidence type="ECO:0000256" key="2">
    <source>
        <dbReference type="SAM" id="SignalP"/>
    </source>
</evidence>
<keyword evidence="4" id="KW-1185">Reference proteome</keyword>
<dbReference type="Proteomes" id="UP000410492">
    <property type="component" value="Unassembled WGS sequence"/>
</dbReference>
<organism evidence="3 4">
    <name type="scientific">Callosobruchus maculatus</name>
    <name type="common">Southern cowpea weevil</name>
    <name type="synonym">Pulse bruchid</name>
    <dbReference type="NCBI Taxonomy" id="64391"/>
    <lineage>
        <taxon>Eukaryota</taxon>
        <taxon>Metazoa</taxon>
        <taxon>Ecdysozoa</taxon>
        <taxon>Arthropoda</taxon>
        <taxon>Hexapoda</taxon>
        <taxon>Insecta</taxon>
        <taxon>Pterygota</taxon>
        <taxon>Neoptera</taxon>
        <taxon>Endopterygota</taxon>
        <taxon>Coleoptera</taxon>
        <taxon>Polyphaga</taxon>
        <taxon>Cucujiformia</taxon>
        <taxon>Chrysomeloidea</taxon>
        <taxon>Chrysomelidae</taxon>
        <taxon>Bruchinae</taxon>
        <taxon>Bruchini</taxon>
        <taxon>Callosobruchus</taxon>
    </lineage>
</organism>
<evidence type="ECO:0000313" key="4">
    <source>
        <dbReference type="Proteomes" id="UP000410492"/>
    </source>
</evidence>
<dbReference type="EMBL" id="CAACVG010011707">
    <property type="protein sequence ID" value="VEN58651.1"/>
    <property type="molecule type" value="Genomic_DNA"/>
</dbReference>
<protein>
    <submittedName>
        <fullName evidence="3">Uncharacterized protein</fullName>
    </submittedName>
</protein>
<feature type="region of interest" description="Disordered" evidence="1">
    <location>
        <begin position="133"/>
        <end position="263"/>
    </location>
</feature>
<keyword evidence="2" id="KW-0732">Signal</keyword>
<dbReference type="OrthoDB" id="6782055at2759"/>
<evidence type="ECO:0000256" key="1">
    <source>
        <dbReference type="SAM" id="MobiDB-lite"/>
    </source>
</evidence>
<proteinExistence type="predicted"/>
<dbReference type="PRINTS" id="PR01217">
    <property type="entry name" value="PRICHEXTENSN"/>
</dbReference>